<dbReference type="PROSITE" id="PS50011">
    <property type="entry name" value="PROTEIN_KINASE_DOM"/>
    <property type="match status" value="1"/>
</dbReference>
<keyword evidence="2" id="KW-1003">Cell membrane</keyword>
<protein>
    <recommendedName>
        <fullName evidence="3">Protein kinase domain-containing protein</fullName>
    </recommendedName>
</protein>
<dbReference type="Gene3D" id="1.10.510.10">
    <property type="entry name" value="Transferase(Phosphotransferase) domain 1"/>
    <property type="match status" value="1"/>
</dbReference>
<keyword evidence="2" id="KW-0472">Membrane</keyword>
<gene>
    <name evidence="4" type="ORF">QVD17_29992</name>
</gene>
<keyword evidence="5" id="KW-1185">Reference proteome</keyword>
<comment type="subcellular location">
    <subcellularLocation>
        <location evidence="1">Cell membrane</location>
    </subcellularLocation>
</comment>
<dbReference type="EMBL" id="JAUHHV010000008">
    <property type="protein sequence ID" value="KAK1414249.1"/>
    <property type="molecule type" value="Genomic_DNA"/>
</dbReference>
<sequence>MVLHIPACFIPRRSNSSQNVSNLEEMPTHLRAFTKRELKKAMKVTKDTIIVDGRFGNICKAVVKSLQHPKHHIEVAVRCGRRDMTYKKYATQVKVLGAINHPNLIRLIGYVEDNVQMLVYEHVPNNSVFHYLHSCDTTPLSWVMRLKVAHDVACGLAYLHEDSNFQVTLGDFSSANILLDENWNAKLTDIGVAPNKEDEDYCQQRTTVMQYAAQYEAPECYMTGNLTHMCKVWSYGLFLYELITSRRPRDFNRPEGESMLEEWVKPYVKTRNFIKIIDPRLKVYSIESVKKLSNIAMCCLATNPKKRPKMIEVLHMVSEIIASISTTIEYPKKDDHPIKDNTEKWSFRALFRFK</sequence>
<evidence type="ECO:0000313" key="4">
    <source>
        <dbReference type="EMBL" id="KAK1414249.1"/>
    </source>
</evidence>
<name>A0AAD8K0N9_TARER</name>
<feature type="domain" description="Protein kinase" evidence="3">
    <location>
        <begin position="44"/>
        <end position="321"/>
    </location>
</feature>
<evidence type="ECO:0000313" key="5">
    <source>
        <dbReference type="Proteomes" id="UP001229421"/>
    </source>
</evidence>
<dbReference type="InterPro" id="IPR000719">
    <property type="entry name" value="Prot_kinase_dom"/>
</dbReference>
<dbReference type="PANTHER" id="PTHR45621">
    <property type="entry name" value="OS01G0588500 PROTEIN-RELATED"/>
    <property type="match status" value="1"/>
</dbReference>
<dbReference type="GO" id="GO:0005886">
    <property type="term" value="C:plasma membrane"/>
    <property type="evidence" value="ECO:0007669"/>
    <property type="project" value="UniProtKB-SubCell"/>
</dbReference>
<evidence type="ECO:0000256" key="2">
    <source>
        <dbReference type="ARBA" id="ARBA00022475"/>
    </source>
</evidence>
<dbReference type="Pfam" id="PF07714">
    <property type="entry name" value="PK_Tyr_Ser-Thr"/>
    <property type="match status" value="1"/>
</dbReference>
<dbReference type="InterPro" id="IPR050823">
    <property type="entry name" value="Plant_Ser_Thr_Prot_Kinase"/>
</dbReference>
<evidence type="ECO:0000259" key="3">
    <source>
        <dbReference type="PROSITE" id="PS50011"/>
    </source>
</evidence>
<evidence type="ECO:0000256" key="1">
    <source>
        <dbReference type="ARBA" id="ARBA00004236"/>
    </source>
</evidence>
<dbReference type="SUPFAM" id="SSF56112">
    <property type="entry name" value="Protein kinase-like (PK-like)"/>
    <property type="match status" value="1"/>
</dbReference>
<dbReference type="Proteomes" id="UP001229421">
    <property type="component" value="Unassembled WGS sequence"/>
</dbReference>
<comment type="caution">
    <text evidence="4">The sequence shown here is derived from an EMBL/GenBank/DDBJ whole genome shotgun (WGS) entry which is preliminary data.</text>
</comment>
<organism evidence="4 5">
    <name type="scientific">Tagetes erecta</name>
    <name type="common">African marigold</name>
    <dbReference type="NCBI Taxonomy" id="13708"/>
    <lineage>
        <taxon>Eukaryota</taxon>
        <taxon>Viridiplantae</taxon>
        <taxon>Streptophyta</taxon>
        <taxon>Embryophyta</taxon>
        <taxon>Tracheophyta</taxon>
        <taxon>Spermatophyta</taxon>
        <taxon>Magnoliopsida</taxon>
        <taxon>eudicotyledons</taxon>
        <taxon>Gunneridae</taxon>
        <taxon>Pentapetalae</taxon>
        <taxon>asterids</taxon>
        <taxon>campanulids</taxon>
        <taxon>Asterales</taxon>
        <taxon>Asteraceae</taxon>
        <taxon>Asteroideae</taxon>
        <taxon>Heliantheae alliance</taxon>
        <taxon>Tageteae</taxon>
        <taxon>Tagetes</taxon>
    </lineage>
</organism>
<dbReference type="GO" id="GO:0005524">
    <property type="term" value="F:ATP binding"/>
    <property type="evidence" value="ECO:0007669"/>
    <property type="project" value="InterPro"/>
</dbReference>
<dbReference type="GO" id="GO:0004672">
    <property type="term" value="F:protein kinase activity"/>
    <property type="evidence" value="ECO:0007669"/>
    <property type="project" value="InterPro"/>
</dbReference>
<dbReference type="InterPro" id="IPR001245">
    <property type="entry name" value="Ser-Thr/Tyr_kinase_cat_dom"/>
</dbReference>
<dbReference type="Gene3D" id="3.30.200.20">
    <property type="entry name" value="Phosphorylase Kinase, domain 1"/>
    <property type="match status" value="1"/>
</dbReference>
<proteinExistence type="predicted"/>
<accession>A0AAD8K0N9</accession>
<reference evidence="4" key="1">
    <citation type="journal article" date="2023" name="bioRxiv">
        <title>Improved chromosome-level genome assembly for marigold (Tagetes erecta).</title>
        <authorList>
            <person name="Jiang F."/>
            <person name="Yuan L."/>
            <person name="Wang S."/>
            <person name="Wang H."/>
            <person name="Xu D."/>
            <person name="Wang A."/>
            <person name="Fan W."/>
        </authorList>
    </citation>
    <scope>NUCLEOTIDE SEQUENCE</scope>
    <source>
        <strain evidence="4">WSJ</strain>
        <tissue evidence="4">Leaf</tissue>
    </source>
</reference>
<dbReference type="AlphaFoldDB" id="A0AAD8K0N9"/>
<dbReference type="InterPro" id="IPR011009">
    <property type="entry name" value="Kinase-like_dom_sf"/>
</dbReference>